<evidence type="ECO:0000313" key="3">
    <source>
        <dbReference type="Proteomes" id="UP000247612"/>
    </source>
</evidence>
<sequence>MITIFNRKEVAATFSEERQAEIRQILGACGVDYRWKIIQAEPNRGRMTERSCFQGKRDSEYVIYVAKRDYEKAMHLLQTYKKQKN</sequence>
<organism evidence="2 3">
    <name type="scientific">Dielma fastidiosa</name>
    <dbReference type="NCBI Taxonomy" id="1034346"/>
    <lineage>
        <taxon>Bacteria</taxon>
        <taxon>Bacillati</taxon>
        <taxon>Bacillota</taxon>
        <taxon>Erysipelotrichia</taxon>
        <taxon>Erysipelotrichales</taxon>
        <taxon>Erysipelotrichaceae</taxon>
        <taxon>Dielma</taxon>
    </lineage>
</organism>
<dbReference type="AlphaFoldDB" id="A0A2V2FAQ5"/>
<dbReference type="Proteomes" id="UP000247612">
    <property type="component" value="Unassembled WGS sequence"/>
</dbReference>
<evidence type="ECO:0008006" key="4">
    <source>
        <dbReference type="Google" id="ProtNLM"/>
    </source>
</evidence>
<dbReference type="Proteomes" id="UP001276902">
    <property type="component" value="Unassembled WGS sequence"/>
</dbReference>
<dbReference type="RefSeq" id="WP_022938243.1">
    <property type="nucleotide sequence ID" value="NZ_BAABZA010000012.1"/>
</dbReference>
<dbReference type="EMBL" id="QJKH01000003">
    <property type="protein sequence ID" value="PXX80642.1"/>
    <property type="molecule type" value="Genomic_DNA"/>
</dbReference>
<evidence type="ECO:0000313" key="2">
    <source>
        <dbReference type="EMBL" id="PXX80642.1"/>
    </source>
</evidence>
<dbReference type="OrthoDB" id="1734503at2"/>
<gene>
    <name evidence="2" type="ORF">DES51_103238</name>
    <name evidence="1" type="ORF">MQE39_01230</name>
</gene>
<dbReference type="EMBL" id="JALDAW010000002">
    <property type="protein sequence ID" value="MDY5166748.1"/>
    <property type="molecule type" value="Genomic_DNA"/>
</dbReference>
<protein>
    <recommendedName>
        <fullName evidence="4">DUF2007 domain-containing protein</fullName>
    </recommendedName>
</protein>
<dbReference type="GeneID" id="94442513"/>
<evidence type="ECO:0000313" key="1">
    <source>
        <dbReference type="EMBL" id="MDY5166748.1"/>
    </source>
</evidence>
<accession>A0A2V2FAQ5</accession>
<dbReference type="STRING" id="1034346.GCA_000313565_01938"/>
<comment type="caution">
    <text evidence="2">The sequence shown here is derived from an EMBL/GenBank/DDBJ whole genome shotgun (WGS) entry which is preliminary data.</text>
</comment>
<keyword evidence="3" id="KW-1185">Reference proteome</keyword>
<reference evidence="2 3" key="1">
    <citation type="submission" date="2018-05" db="EMBL/GenBank/DDBJ databases">
        <title>Genomic Encyclopedia of Type Strains, Phase IV (KMG-IV): sequencing the most valuable type-strain genomes for metagenomic binning, comparative biology and taxonomic classification.</title>
        <authorList>
            <person name="Goeker M."/>
        </authorList>
    </citation>
    <scope>NUCLEOTIDE SEQUENCE [LARGE SCALE GENOMIC DNA]</scope>
    <source>
        <strain evidence="2 3">JC118</strain>
    </source>
</reference>
<reference evidence="1" key="2">
    <citation type="submission" date="2022-03" db="EMBL/GenBank/DDBJ databases">
        <title>First case of bacteraemia caused by Dielma fastidiosa in a patient hospitalised with diverticulitis.</title>
        <authorList>
            <person name="Forman-Ankjaer B."/>
            <person name="Hvid-Jensen F."/>
            <person name="Kobel C.M."/>
            <person name="Greve T."/>
        </authorList>
    </citation>
    <scope>NUCLEOTIDE SEQUENCE</scope>
    <source>
        <strain evidence="1">AUH_DF_2021</strain>
    </source>
</reference>
<proteinExistence type="predicted"/>
<name>A0A2V2FAQ5_9FIRM</name>